<dbReference type="AlphaFoldDB" id="A0A498GVP5"/>
<dbReference type="RefSeq" id="WP_128694908.1">
    <property type="nucleotide sequence ID" value="NZ_LHQS01000004.1"/>
</dbReference>
<dbReference type="Proteomes" id="UP000290932">
    <property type="component" value="Unassembled WGS sequence"/>
</dbReference>
<comment type="caution">
    <text evidence="1">The sequence shown here is derived from an EMBL/GenBank/DDBJ whole genome shotgun (WGS) entry which is preliminary data.</text>
</comment>
<dbReference type="GO" id="GO:0005829">
    <property type="term" value="C:cytosol"/>
    <property type="evidence" value="ECO:0007669"/>
    <property type="project" value="TreeGrafter"/>
</dbReference>
<dbReference type="OrthoDB" id="49399at2157"/>
<dbReference type="SUPFAM" id="SSF51182">
    <property type="entry name" value="RmlC-like cupins"/>
    <property type="match status" value="1"/>
</dbReference>
<dbReference type="GO" id="GO:0008830">
    <property type="term" value="F:dTDP-4-dehydrorhamnose 3,5-epimerase activity"/>
    <property type="evidence" value="ECO:0007669"/>
    <property type="project" value="InterPro"/>
</dbReference>
<keyword evidence="2" id="KW-1185">Reference proteome</keyword>
<reference evidence="1 2" key="1">
    <citation type="journal article" date="2015" name="Int. J. Syst. Evol. Microbiol.">
        <title>Methanoculleus taiwanensis sp. nov., a methanogen isolated from deep marine sediment at the deformation front area near Taiwan.</title>
        <authorList>
            <person name="Weng C.Y."/>
            <person name="Chen S.C."/>
            <person name="Lai M.C."/>
            <person name="Wu S.Y."/>
            <person name="Lin S."/>
            <person name="Yang T.F."/>
            <person name="Chen P.C."/>
        </authorList>
    </citation>
    <scope>NUCLEOTIDE SEQUENCE [LARGE SCALE GENOMIC DNA]</scope>
    <source>
        <strain evidence="1 2">CYW4</strain>
    </source>
</reference>
<dbReference type="InterPro" id="IPR000888">
    <property type="entry name" value="RmlC-like"/>
</dbReference>
<evidence type="ECO:0000313" key="1">
    <source>
        <dbReference type="EMBL" id="RXE55089.1"/>
    </source>
</evidence>
<evidence type="ECO:0000313" key="2">
    <source>
        <dbReference type="Proteomes" id="UP000290932"/>
    </source>
</evidence>
<dbReference type="InterPro" id="IPR011051">
    <property type="entry name" value="RmlC_Cupin_sf"/>
</dbReference>
<organism evidence="1 2">
    <name type="scientific">Methanoculleus taiwanensis</name>
    <dbReference type="NCBI Taxonomy" id="1550565"/>
    <lineage>
        <taxon>Archaea</taxon>
        <taxon>Methanobacteriati</taxon>
        <taxon>Methanobacteriota</taxon>
        <taxon>Stenosarchaea group</taxon>
        <taxon>Methanomicrobia</taxon>
        <taxon>Methanomicrobiales</taxon>
        <taxon>Methanomicrobiaceae</taxon>
        <taxon>Methanoculleus</taxon>
    </lineage>
</organism>
<protein>
    <submittedName>
        <fullName evidence="1">dTDP-4-dehydrorhamnose 3,5-epimerase</fullName>
    </submittedName>
</protein>
<sequence length="149" mass="17037">MIEGVQIIPLKTFLDERGLVRHMLRSTDPHFDRFGEIYFSVIFPEAIKGWHVHRKMELNYAVVSGNIKLVLYDARKDSPTFGELQEIFMGEDNYILAKVPPHVVNGFKAIGNEKAIVANCATIPHDPEEIERFDPFDPAIGYDWGIRHG</sequence>
<name>A0A498GVP5_9EURY</name>
<dbReference type="EMBL" id="LHQS01000004">
    <property type="protein sequence ID" value="RXE55089.1"/>
    <property type="molecule type" value="Genomic_DNA"/>
</dbReference>
<dbReference type="GO" id="GO:0000271">
    <property type="term" value="P:polysaccharide biosynthetic process"/>
    <property type="evidence" value="ECO:0007669"/>
    <property type="project" value="TreeGrafter"/>
</dbReference>
<dbReference type="Pfam" id="PF00908">
    <property type="entry name" value="dTDP_sugar_isom"/>
    <property type="match status" value="1"/>
</dbReference>
<accession>A0A498GVP5</accession>
<dbReference type="PANTHER" id="PTHR21047:SF2">
    <property type="entry name" value="THYMIDINE DIPHOSPHO-4-KETO-RHAMNOSE 3,5-EPIMERASE"/>
    <property type="match status" value="1"/>
</dbReference>
<gene>
    <name evidence="1" type="ORF">ABH15_12715</name>
</gene>
<dbReference type="PANTHER" id="PTHR21047">
    <property type="entry name" value="DTDP-6-DEOXY-D-GLUCOSE-3,5 EPIMERASE"/>
    <property type="match status" value="1"/>
</dbReference>
<dbReference type="InterPro" id="IPR014710">
    <property type="entry name" value="RmlC-like_jellyroll"/>
</dbReference>
<dbReference type="Gene3D" id="2.60.120.10">
    <property type="entry name" value="Jelly Rolls"/>
    <property type="match status" value="1"/>
</dbReference>
<proteinExistence type="predicted"/>